<reference evidence="9" key="1">
    <citation type="journal article" date="2022" name="Microb. Genom.">
        <title>A global pangenome for the wheat fungal pathogen Pyrenophora tritici-repentis and prediction of effector protein structural homology.</title>
        <authorList>
            <person name="Moolhuijzen P.M."/>
            <person name="See P.T."/>
            <person name="Shi G."/>
            <person name="Powell H.R."/>
            <person name="Cockram J."/>
            <person name="Jorgensen L.N."/>
            <person name="Benslimane H."/>
            <person name="Strelkov S.E."/>
            <person name="Turner J."/>
            <person name="Liu Z."/>
            <person name="Moffat C.S."/>
        </authorList>
    </citation>
    <scope>NUCLEOTIDE SEQUENCE [LARGE SCALE GENOMIC DNA]</scope>
</reference>
<keyword evidence="2" id="KW-0805">Transcription regulation</keyword>
<feature type="region of interest" description="Disordered" evidence="6">
    <location>
        <begin position="163"/>
        <end position="189"/>
    </location>
</feature>
<evidence type="ECO:0000313" key="8">
    <source>
        <dbReference type="EMBL" id="KAI1510297.1"/>
    </source>
</evidence>
<dbReference type="GO" id="GO:0003700">
    <property type="term" value="F:DNA-binding transcription factor activity"/>
    <property type="evidence" value="ECO:0007669"/>
    <property type="project" value="InterPro"/>
</dbReference>
<dbReference type="Pfam" id="PF00170">
    <property type="entry name" value="bZIP_1"/>
    <property type="match status" value="1"/>
</dbReference>
<dbReference type="SMART" id="SM00338">
    <property type="entry name" value="BRLZ"/>
    <property type="match status" value="1"/>
</dbReference>
<dbReference type="PANTHER" id="PTHR19304">
    <property type="entry name" value="CYCLIC-AMP RESPONSE ELEMENT BINDING PROTEIN"/>
    <property type="match status" value="1"/>
</dbReference>
<proteinExistence type="predicted"/>
<evidence type="ECO:0000256" key="2">
    <source>
        <dbReference type="ARBA" id="ARBA00023015"/>
    </source>
</evidence>
<dbReference type="Gene3D" id="1.20.5.170">
    <property type="match status" value="1"/>
</dbReference>
<dbReference type="InterPro" id="IPR004827">
    <property type="entry name" value="bZIP"/>
</dbReference>
<dbReference type="PROSITE" id="PS50217">
    <property type="entry name" value="BZIP"/>
    <property type="match status" value="1"/>
</dbReference>
<evidence type="ECO:0000256" key="5">
    <source>
        <dbReference type="SAM" id="Coils"/>
    </source>
</evidence>
<accession>A0A922SX85</accession>
<keyword evidence="5" id="KW-0175">Coiled coil</keyword>
<evidence type="ECO:0000256" key="6">
    <source>
        <dbReference type="SAM" id="MobiDB-lite"/>
    </source>
</evidence>
<dbReference type="CDD" id="cd14687">
    <property type="entry name" value="bZIP_ATF2"/>
    <property type="match status" value="1"/>
</dbReference>
<sequence>MSTQAISTQAMSIQNKHPFGEREAYDETLPQYDYNEHQGFQLKTTGLNTEYSHLSFGSRGPPHGSFLPQLHNDFQYTDPHGTYAPRQEFNTGFSSVAHQNLPIRPSVWQNVSPQMQPMQRAQQLQQPQQMQPRVGQMEQPNIGDCFGPPPYEDDATKDRRDSIFIKDDDGSPETQQVSVGRRRKSEYAEPGSARAIYLEKNRKAASKCRNKQKQEQEELVRRSREVEKINRALKEEINYYREQVAELKEHIAFHAHCRDERITAYLEGEADCAARHQRSHCTSCQLSR</sequence>
<name>A0A922SX85_9PLEO</name>
<evidence type="ECO:0000256" key="4">
    <source>
        <dbReference type="ARBA" id="ARBA00023242"/>
    </source>
</evidence>
<dbReference type="OrthoDB" id="295274at2759"/>
<comment type="subcellular location">
    <subcellularLocation>
        <location evidence="1">Nucleus</location>
    </subcellularLocation>
</comment>
<evidence type="ECO:0000313" key="9">
    <source>
        <dbReference type="Proteomes" id="UP000249757"/>
    </source>
</evidence>
<dbReference type="InterPro" id="IPR046347">
    <property type="entry name" value="bZIP_sf"/>
</dbReference>
<keyword evidence="9" id="KW-1185">Reference proteome</keyword>
<protein>
    <submittedName>
        <fullName evidence="8">Transcription factor atf21</fullName>
    </submittedName>
</protein>
<dbReference type="GO" id="GO:0005634">
    <property type="term" value="C:nucleus"/>
    <property type="evidence" value="ECO:0007669"/>
    <property type="project" value="UniProtKB-SubCell"/>
</dbReference>
<gene>
    <name evidence="8" type="ORF">Ptr86124_010743</name>
</gene>
<comment type="caution">
    <text evidence="8">The sequence shown here is derived from an EMBL/GenBank/DDBJ whole genome shotgun (WGS) entry which is preliminary data.</text>
</comment>
<dbReference type="SUPFAM" id="SSF57959">
    <property type="entry name" value="Leucine zipper domain"/>
    <property type="match status" value="1"/>
</dbReference>
<keyword evidence="3" id="KW-0804">Transcription</keyword>
<feature type="coiled-coil region" evidence="5">
    <location>
        <begin position="216"/>
        <end position="250"/>
    </location>
</feature>
<evidence type="ECO:0000256" key="3">
    <source>
        <dbReference type="ARBA" id="ARBA00023163"/>
    </source>
</evidence>
<evidence type="ECO:0000259" key="7">
    <source>
        <dbReference type="PROSITE" id="PS50217"/>
    </source>
</evidence>
<dbReference type="EMBL" id="NRDI02000017">
    <property type="protein sequence ID" value="KAI1510297.1"/>
    <property type="molecule type" value="Genomic_DNA"/>
</dbReference>
<dbReference type="AlphaFoldDB" id="A0A922SX85"/>
<dbReference type="Proteomes" id="UP000249757">
    <property type="component" value="Unassembled WGS sequence"/>
</dbReference>
<evidence type="ECO:0000256" key="1">
    <source>
        <dbReference type="ARBA" id="ARBA00004123"/>
    </source>
</evidence>
<organism evidence="8 9">
    <name type="scientific">Pyrenophora tritici-repentis</name>
    <dbReference type="NCBI Taxonomy" id="45151"/>
    <lineage>
        <taxon>Eukaryota</taxon>
        <taxon>Fungi</taxon>
        <taxon>Dikarya</taxon>
        <taxon>Ascomycota</taxon>
        <taxon>Pezizomycotina</taxon>
        <taxon>Dothideomycetes</taxon>
        <taxon>Pleosporomycetidae</taxon>
        <taxon>Pleosporales</taxon>
        <taxon>Pleosporineae</taxon>
        <taxon>Pleosporaceae</taxon>
        <taxon>Pyrenophora</taxon>
    </lineage>
</organism>
<dbReference type="InterPro" id="IPR051027">
    <property type="entry name" value="bZIP_transcription_factors"/>
</dbReference>
<keyword evidence="4" id="KW-0539">Nucleus</keyword>
<feature type="domain" description="BZIP" evidence="7">
    <location>
        <begin position="199"/>
        <end position="254"/>
    </location>
</feature>